<keyword evidence="3" id="KW-1185">Reference proteome</keyword>
<name>A0A6A6CUU2_ZASCE</name>
<protein>
    <submittedName>
        <fullName evidence="2">Uncharacterized protein</fullName>
    </submittedName>
</protein>
<feature type="compositionally biased region" description="Basic and acidic residues" evidence="1">
    <location>
        <begin position="84"/>
        <end position="96"/>
    </location>
</feature>
<sequence length="327" mass="35141">MKNNFNKNNGRRGSATHPNDEGNNNQQAIQNVNTAPQTNEAGPSTSRRDRRPTLDLTQARQLSNLSTPTEGPNSSSPRGSKRKSPQDEEHESESPKKAKKGHEVSTTSTVKGKGTWNGKGKVKETMSPTRTQPSRGAKRPATPKSGLSPPRTQPKRSAKRPASPKGSAAHTKGGAWHKGGNQPESSATAAKRAKPRHTKQQQDGRQQGQTQQDGTQQDGTQQDGTQQDGTQQDGTQQDGNNQPNAPAPYMNFTGPPAPTVPAPAPVFPAPKPPPPGTNAQCAHNERCAVHPPFQYFCAVCEDGVCETHKRFCGGKPAGSRRNRNWRG</sequence>
<dbReference type="GeneID" id="54564988"/>
<evidence type="ECO:0000256" key="1">
    <source>
        <dbReference type="SAM" id="MobiDB-lite"/>
    </source>
</evidence>
<feature type="region of interest" description="Disordered" evidence="1">
    <location>
        <begin position="1"/>
        <end position="280"/>
    </location>
</feature>
<evidence type="ECO:0000313" key="3">
    <source>
        <dbReference type="Proteomes" id="UP000799537"/>
    </source>
</evidence>
<feature type="compositionally biased region" description="Low complexity" evidence="1">
    <location>
        <begin position="201"/>
        <end position="239"/>
    </location>
</feature>
<organism evidence="2 3">
    <name type="scientific">Zasmidium cellare ATCC 36951</name>
    <dbReference type="NCBI Taxonomy" id="1080233"/>
    <lineage>
        <taxon>Eukaryota</taxon>
        <taxon>Fungi</taxon>
        <taxon>Dikarya</taxon>
        <taxon>Ascomycota</taxon>
        <taxon>Pezizomycotina</taxon>
        <taxon>Dothideomycetes</taxon>
        <taxon>Dothideomycetidae</taxon>
        <taxon>Mycosphaerellales</taxon>
        <taxon>Mycosphaerellaceae</taxon>
        <taxon>Zasmidium</taxon>
    </lineage>
</organism>
<dbReference type="Proteomes" id="UP000799537">
    <property type="component" value="Unassembled WGS sequence"/>
</dbReference>
<dbReference type="RefSeq" id="XP_033671760.1">
    <property type="nucleotide sequence ID" value="XM_033811716.1"/>
</dbReference>
<evidence type="ECO:0000313" key="2">
    <source>
        <dbReference type="EMBL" id="KAF2170871.1"/>
    </source>
</evidence>
<proteinExistence type="predicted"/>
<dbReference type="AlphaFoldDB" id="A0A6A6CUU2"/>
<accession>A0A6A6CUU2</accession>
<feature type="compositionally biased region" description="Low complexity" evidence="1">
    <location>
        <begin position="1"/>
        <end position="13"/>
    </location>
</feature>
<feature type="compositionally biased region" description="Pro residues" evidence="1">
    <location>
        <begin position="255"/>
        <end position="276"/>
    </location>
</feature>
<gene>
    <name evidence="2" type="ORF">M409DRAFT_51118</name>
</gene>
<feature type="compositionally biased region" description="Polar residues" evidence="1">
    <location>
        <begin position="21"/>
        <end position="45"/>
    </location>
</feature>
<reference evidence="2" key="1">
    <citation type="journal article" date="2020" name="Stud. Mycol.">
        <title>101 Dothideomycetes genomes: a test case for predicting lifestyles and emergence of pathogens.</title>
        <authorList>
            <person name="Haridas S."/>
            <person name="Albert R."/>
            <person name="Binder M."/>
            <person name="Bloem J."/>
            <person name="Labutti K."/>
            <person name="Salamov A."/>
            <person name="Andreopoulos B."/>
            <person name="Baker S."/>
            <person name="Barry K."/>
            <person name="Bills G."/>
            <person name="Bluhm B."/>
            <person name="Cannon C."/>
            <person name="Castanera R."/>
            <person name="Culley D."/>
            <person name="Daum C."/>
            <person name="Ezra D."/>
            <person name="Gonzalez J."/>
            <person name="Henrissat B."/>
            <person name="Kuo A."/>
            <person name="Liang C."/>
            <person name="Lipzen A."/>
            <person name="Lutzoni F."/>
            <person name="Magnuson J."/>
            <person name="Mondo S."/>
            <person name="Nolan M."/>
            <person name="Ohm R."/>
            <person name="Pangilinan J."/>
            <person name="Park H.-J."/>
            <person name="Ramirez L."/>
            <person name="Alfaro M."/>
            <person name="Sun H."/>
            <person name="Tritt A."/>
            <person name="Yoshinaga Y."/>
            <person name="Zwiers L.-H."/>
            <person name="Turgeon B."/>
            <person name="Goodwin S."/>
            <person name="Spatafora J."/>
            <person name="Crous P."/>
            <person name="Grigoriev I."/>
        </authorList>
    </citation>
    <scope>NUCLEOTIDE SEQUENCE</scope>
    <source>
        <strain evidence="2">ATCC 36951</strain>
    </source>
</reference>
<feature type="compositionally biased region" description="Polar residues" evidence="1">
    <location>
        <begin position="55"/>
        <end position="70"/>
    </location>
</feature>
<dbReference type="EMBL" id="ML993584">
    <property type="protein sequence ID" value="KAF2170871.1"/>
    <property type="molecule type" value="Genomic_DNA"/>
</dbReference>